<dbReference type="RefSeq" id="XP_013423210.1">
    <property type="nucleotide sequence ID" value="XM_013567756.1"/>
</dbReference>
<evidence type="ECO:0000313" key="1">
    <source>
        <dbReference type="EMBL" id="KEQ68994.1"/>
    </source>
</evidence>
<dbReference type="AlphaFoldDB" id="A0A074WBP2"/>
<reference evidence="1 2" key="1">
    <citation type="journal article" date="2014" name="BMC Genomics">
        <title>Genome sequencing of four Aureobasidium pullulans varieties: biotechnological potential, stress tolerance, and description of new species.</title>
        <authorList>
            <person name="Gostin Ar C."/>
            <person name="Ohm R.A."/>
            <person name="Kogej T."/>
            <person name="Sonjak S."/>
            <person name="Turk M."/>
            <person name="Zajc J."/>
            <person name="Zalar P."/>
            <person name="Grube M."/>
            <person name="Sun H."/>
            <person name="Han J."/>
            <person name="Sharma A."/>
            <person name="Chiniquy J."/>
            <person name="Ngan C.Y."/>
            <person name="Lipzen A."/>
            <person name="Barry K."/>
            <person name="Grigoriev I.V."/>
            <person name="Gunde-Cimerman N."/>
        </authorList>
    </citation>
    <scope>NUCLEOTIDE SEQUENCE [LARGE SCALE GENOMIC DNA]</scope>
    <source>
        <strain evidence="1 2">CBS 147.97</strain>
    </source>
</reference>
<dbReference type="Proteomes" id="UP000027730">
    <property type="component" value="Unassembled WGS sequence"/>
</dbReference>
<organism evidence="1 2">
    <name type="scientific">Aureobasidium namibiae CBS 147.97</name>
    <dbReference type="NCBI Taxonomy" id="1043004"/>
    <lineage>
        <taxon>Eukaryota</taxon>
        <taxon>Fungi</taxon>
        <taxon>Dikarya</taxon>
        <taxon>Ascomycota</taxon>
        <taxon>Pezizomycotina</taxon>
        <taxon>Dothideomycetes</taxon>
        <taxon>Dothideomycetidae</taxon>
        <taxon>Dothideales</taxon>
        <taxon>Saccotheciaceae</taxon>
        <taxon>Aureobasidium</taxon>
    </lineage>
</organism>
<dbReference type="EMBL" id="KL584724">
    <property type="protein sequence ID" value="KEQ68994.1"/>
    <property type="molecule type" value="Genomic_DNA"/>
</dbReference>
<sequence length="484" mass="54736">MSNTDRTGLNSLPDEIKSQILTYLMLPPPSWNWQKNTLDISLTRSSDLTDRPLKSLICVSKTWYRLVSPLLYSHLQIRLQTLTNQAEPLLAPKIKIITQSFKEWLFRDAGYPHDIRLPYRHVWQSEPTPKAAMWTTTLNEQLSSLITFLYSQANCSAGDGVQSLTIIATEELNDVNLDYIRDEMHCLIATAAFWNLLFEKLDPARITILAPPSTLACLTSCSMNMMDAWAFPGMAMQLVSFWREPRPVEVADHCRSPTQSDYDMMQPVELILEPNEYGRPAPSSPIYIRPWTHLAVNEGSFLEAYSTYEYFHKNPPGILAAVGRAFRLEMDMWSVEYKAVFPFSNHIGPPLDRITYKGNSSNVRRLCVKLAPDPDDKILDDPAQVGKADIADCWREVETTYRFLTDPALRGEPDFAQPGPAGELEMFGFGDSSITSIRETVSDSLATAGWQEVTENEWHSSGLVSRLRPSVTGEMGIVERLETT</sequence>
<dbReference type="HOGENOM" id="CLU_029371_1_1_1"/>
<name>A0A074WBP2_9PEZI</name>
<gene>
    <name evidence="1" type="ORF">M436DRAFT_85913</name>
</gene>
<protein>
    <submittedName>
        <fullName evidence="1">Uncharacterized protein</fullName>
    </submittedName>
</protein>
<evidence type="ECO:0000313" key="2">
    <source>
        <dbReference type="Proteomes" id="UP000027730"/>
    </source>
</evidence>
<keyword evidence="2" id="KW-1185">Reference proteome</keyword>
<accession>A0A074WBP2</accession>
<dbReference type="STRING" id="1043004.A0A074WBP2"/>
<proteinExistence type="predicted"/>
<dbReference type="GeneID" id="25417608"/>
<dbReference type="OrthoDB" id="5296720at2759"/>